<reference evidence="1 2" key="1">
    <citation type="journal article" date="2010" name="J. Bacteriol.">
        <title>Genome sequence of the milbemycin-producing bacterium Streptomyces bingchenggensis.</title>
        <authorList>
            <person name="Wang X.J."/>
            <person name="Yan Y.J."/>
            <person name="Zhang B."/>
            <person name="An J."/>
            <person name="Wang J.J."/>
            <person name="Tian J."/>
            <person name="Jiang L."/>
            <person name="Chen Y.H."/>
            <person name="Huang S.X."/>
            <person name="Yin M."/>
            <person name="Zhang J."/>
            <person name="Gao A.L."/>
            <person name="Liu C.X."/>
            <person name="Zhu Z.X."/>
            <person name="Xiang W.S."/>
        </authorList>
    </citation>
    <scope>NUCLEOTIDE SEQUENCE [LARGE SCALE GENOMIC DNA]</scope>
    <source>
        <strain evidence="1 2">BCW-1</strain>
    </source>
</reference>
<dbReference type="PATRIC" id="fig|749414.3.peg.7984"/>
<evidence type="ECO:0000313" key="2">
    <source>
        <dbReference type="Proteomes" id="UP000000377"/>
    </source>
</evidence>
<dbReference type="KEGG" id="sbh:SBI_07764"/>
<sequence length="303" mass="34289">MTRTTRTTRTTPPRPVDVEALFPELVPFRREATRLHPRRGEPGVRDSSVGGPLLWPSAERWPHCADDHPVTRLSNPSEDPVPLVPVLQLYAADVPDLPFPPGTDLLQLLWCPYDHERYYAPWPELSWRASGEVGDVLADPPRPADAPHTCLPEPCVVHPERIVEYPRWDLPEELSQDLQERFDRLKEQSGWSYWYALSVAPGVKVGGYPNWTQEPDWPGCPDCGRRMDHLLTVDSAEFDGGSAKTWLPVEDRPPGGEIRDLPYEQRKAVQRAPGLMIGDMGGVYVFICSRCPKMPYDHRSDSS</sequence>
<dbReference type="AlphaFoldDB" id="D7CD37"/>
<evidence type="ECO:0000313" key="1">
    <source>
        <dbReference type="EMBL" id="ADI10884.1"/>
    </source>
</evidence>
<dbReference type="InterPro" id="IPR035948">
    <property type="entry name" value="YwqG-like_sf"/>
</dbReference>
<dbReference type="Proteomes" id="UP000000377">
    <property type="component" value="Chromosome"/>
</dbReference>
<protein>
    <recommendedName>
        <fullName evidence="3">DUF1963 domain-containing protein</fullName>
    </recommendedName>
</protein>
<dbReference type="Gene3D" id="2.30.320.10">
    <property type="entry name" value="YwqG-like"/>
    <property type="match status" value="1"/>
</dbReference>
<dbReference type="EMBL" id="CP002047">
    <property type="protein sequence ID" value="ADI10884.1"/>
    <property type="molecule type" value="Genomic_DNA"/>
</dbReference>
<dbReference type="STRING" id="749414.SBI_07764"/>
<dbReference type="eggNOG" id="COG3878">
    <property type="taxonomic scope" value="Bacteria"/>
</dbReference>
<keyword evidence="2" id="KW-1185">Reference proteome</keyword>
<dbReference type="HOGENOM" id="CLU_038469_0_0_11"/>
<accession>D7CD37</accession>
<proteinExistence type="predicted"/>
<dbReference type="RefSeq" id="WP_014180334.1">
    <property type="nucleotide sequence ID" value="NC_016582.1"/>
</dbReference>
<dbReference type="SUPFAM" id="SSF103032">
    <property type="entry name" value="Hypothetical protein YwqG"/>
    <property type="match status" value="1"/>
</dbReference>
<name>D7CD37_STRBB</name>
<gene>
    <name evidence="1" type="ordered locus">SBI_07764</name>
</gene>
<organism evidence="1 2">
    <name type="scientific">Streptomyces bingchenggensis (strain BCW-1)</name>
    <dbReference type="NCBI Taxonomy" id="749414"/>
    <lineage>
        <taxon>Bacteria</taxon>
        <taxon>Bacillati</taxon>
        <taxon>Actinomycetota</taxon>
        <taxon>Actinomycetes</taxon>
        <taxon>Kitasatosporales</taxon>
        <taxon>Streptomycetaceae</taxon>
        <taxon>Streptomyces</taxon>
    </lineage>
</organism>
<evidence type="ECO:0008006" key="3">
    <source>
        <dbReference type="Google" id="ProtNLM"/>
    </source>
</evidence>